<dbReference type="InterPro" id="IPR011993">
    <property type="entry name" value="PH-like_dom_sf"/>
</dbReference>
<evidence type="ECO:0000256" key="2">
    <source>
        <dbReference type="PROSITE-ProRule" id="PRU00191"/>
    </source>
</evidence>
<sequence>MRKKAEHGRSAECRLPQARVITKFLEYVCSFTVEDLPLQKKICLIHERLQSLKGCTRRLSVILKFSVQGVKMYSADGETLLMAHALPRILYTTCRPRDCQFAFVARNPQSPSHELFCHLYVGSQSSEVQLWNLLLCRSFQLHYQAVHPGEQEPSCMEPARPPERGAGVAREPLDSEISQNVDALVSFRRLPGTSVKEVNGVRSNPRNTAQGNPYCSPTLVRKKAIRSKAIRSGAYRCTSYNAQLQRPVQGTPQPGRCSNVTQLSENEGLLQEMVWSFAGICRDSATSLLRREALGAFLLQKEPDSASWTLAVRTLCGIIPYQVLKSELGTYSLEHLSEEFPSLAALLEQHSTPESGLFDCLDLGRVHHCYEEQDCRPSWTLGHQSPTLQITQEPDPNAKTVA</sequence>
<dbReference type="GO" id="GO:0014069">
    <property type="term" value="C:postsynaptic density"/>
    <property type="evidence" value="ECO:0007669"/>
    <property type="project" value="TreeGrafter"/>
</dbReference>
<gene>
    <name evidence="6" type="primary">SH2D5</name>
</gene>
<accession>A0A6P7WFL8</accession>
<dbReference type="Proteomes" id="UP000515156">
    <property type="component" value="Chromosome 13"/>
</dbReference>
<dbReference type="InterPro" id="IPR000980">
    <property type="entry name" value="SH2"/>
</dbReference>
<dbReference type="CTD" id="400745"/>
<name>A0A6P7WFL8_9AMPH</name>
<dbReference type="CDD" id="cd00173">
    <property type="entry name" value="SH2"/>
    <property type="match status" value="1"/>
</dbReference>
<evidence type="ECO:0000256" key="1">
    <source>
        <dbReference type="ARBA" id="ARBA00022999"/>
    </source>
</evidence>
<proteinExistence type="predicted"/>
<dbReference type="OrthoDB" id="10013007at2759"/>
<protein>
    <submittedName>
        <fullName evidence="6">SH2 domain-containing protein 5 isoform X1</fullName>
    </submittedName>
</protein>
<dbReference type="InterPro" id="IPR036860">
    <property type="entry name" value="SH2_dom_sf"/>
</dbReference>
<keyword evidence="5" id="KW-1185">Reference proteome</keyword>
<feature type="region of interest" description="Disordered" evidence="3">
    <location>
        <begin position="150"/>
        <end position="171"/>
    </location>
</feature>
<dbReference type="InterPro" id="IPR006020">
    <property type="entry name" value="PTB/PI_dom"/>
</dbReference>
<dbReference type="GeneID" id="115456818"/>
<dbReference type="SUPFAM" id="SSF55550">
    <property type="entry name" value="SH2 domain"/>
    <property type="match status" value="1"/>
</dbReference>
<dbReference type="PANTHER" id="PTHR15832">
    <property type="entry name" value="SHC (SRC HOMOLOGY DOMAIN C-TERMINAL) ADAPTOR HOMOLOG"/>
    <property type="match status" value="1"/>
</dbReference>
<dbReference type="PROSITE" id="PS50001">
    <property type="entry name" value="SH2"/>
    <property type="match status" value="1"/>
</dbReference>
<dbReference type="KEGG" id="muo:115456818"/>
<keyword evidence="1 2" id="KW-0727">SH2 domain</keyword>
<dbReference type="AlphaFoldDB" id="A0A6P7WFL8"/>
<dbReference type="PANTHER" id="PTHR15832:SF3">
    <property type="entry name" value="SH2 DOMAIN-CONTAINING PROTEIN 5"/>
    <property type="match status" value="1"/>
</dbReference>
<evidence type="ECO:0000256" key="3">
    <source>
        <dbReference type="SAM" id="MobiDB-lite"/>
    </source>
</evidence>
<organism evidence="5 6">
    <name type="scientific">Microcaecilia unicolor</name>
    <dbReference type="NCBI Taxonomy" id="1415580"/>
    <lineage>
        <taxon>Eukaryota</taxon>
        <taxon>Metazoa</taxon>
        <taxon>Chordata</taxon>
        <taxon>Craniata</taxon>
        <taxon>Vertebrata</taxon>
        <taxon>Euteleostomi</taxon>
        <taxon>Amphibia</taxon>
        <taxon>Gymnophiona</taxon>
        <taxon>Siphonopidae</taxon>
        <taxon>Microcaecilia</taxon>
    </lineage>
</organism>
<dbReference type="RefSeq" id="XP_030041992.1">
    <property type="nucleotide sequence ID" value="XM_030186132.1"/>
</dbReference>
<dbReference type="Gene3D" id="3.30.505.10">
    <property type="entry name" value="SH2 domain"/>
    <property type="match status" value="1"/>
</dbReference>
<dbReference type="FunCoup" id="A0A6P7WFL8">
    <property type="interactions" value="108"/>
</dbReference>
<evidence type="ECO:0000313" key="5">
    <source>
        <dbReference type="Proteomes" id="UP000515156"/>
    </source>
</evidence>
<feature type="domain" description="SH2" evidence="4">
    <location>
        <begin position="275"/>
        <end position="363"/>
    </location>
</feature>
<dbReference type="Pfam" id="PF00640">
    <property type="entry name" value="PID"/>
    <property type="match status" value="1"/>
</dbReference>
<dbReference type="SUPFAM" id="SSF50729">
    <property type="entry name" value="PH domain-like"/>
    <property type="match status" value="1"/>
</dbReference>
<reference evidence="6" key="1">
    <citation type="submission" date="2025-08" db="UniProtKB">
        <authorList>
            <consortium name="RefSeq"/>
        </authorList>
    </citation>
    <scope>IDENTIFICATION</scope>
</reference>
<evidence type="ECO:0000259" key="4">
    <source>
        <dbReference type="PROSITE" id="PS50001"/>
    </source>
</evidence>
<dbReference type="Gene3D" id="2.30.29.30">
    <property type="entry name" value="Pleckstrin-homology domain (PH domain)/Phosphotyrosine-binding domain (PTB)"/>
    <property type="match status" value="1"/>
</dbReference>
<evidence type="ECO:0000313" key="6">
    <source>
        <dbReference type="RefSeq" id="XP_030041992.1"/>
    </source>
</evidence>
<dbReference type="InParanoid" id="A0A6P7WFL8"/>